<feature type="compositionally biased region" description="Basic residues" evidence="1">
    <location>
        <begin position="1"/>
        <end position="10"/>
    </location>
</feature>
<feature type="region of interest" description="Disordered" evidence="1">
    <location>
        <begin position="1"/>
        <end position="21"/>
    </location>
</feature>
<name>A0A8S5PVN3_9CAUD</name>
<dbReference type="EMBL" id="BK015516">
    <property type="protein sequence ID" value="DAE10625.1"/>
    <property type="molecule type" value="Genomic_DNA"/>
</dbReference>
<proteinExistence type="predicted"/>
<reference evidence="2" key="1">
    <citation type="journal article" date="2021" name="Proc. Natl. Acad. Sci. U.S.A.">
        <title>A Catalog of Tens of Thousands of Viruses from Human Metagenomes Reveals Hidden Associations with Chronic Diseases.</title>
        <authorList>
            <person name="Tisza M.J."/>
            <person name="Buck C.B."/>
        </authorList>
    </citation>
    <scope>NUCLEOTIDE SEQUENCE</scope>
    <source>
        <strain evidence="2">CtUPB15</strain>
    </source>
</reference>
<evidence type="ECO:0000256" key="1">
    <source>
        <dbReference type="SAM" id="MobiDB-lite"/>
    </source>
</evidence>
<evidence type="ECO:0000313" key="2">
    <source>
        <dbReference type="EMBL" id="DAE10625.1"/>
    </source>
</evidence>
<sequence>MSSHSHALRLPRHEEKETPVHLVGKKKTVSRGTIYSICSKSIISNIEK</sequence>
<accession>A0A8S5PVN3</accession>
<protein>
    <submittedName>
        <fullName evidence="2">Uncharacterized protein</fullName>
    </submittedName>
</protein>
<organism evidence="2">
    <name type="scientific">Myoviridae sp. ctUPB15</name>
    <dbReference type="NCBI Taxonomy" id="2825116"/>
    <lineage>
        <taxon>Viruses</taxon>
        <taxon>Duplodnaviria</taxon>
        <taxon>Heunggongvirae</taxon>
        <taxon>Uroviricota</taxon>
        <taxon>Caudoviricetes</taxon>
    </lineage>
</organism>